<comment type="caution">
    <text evidence="1">The sequence shown here is derived from an EMBL/GenBank/DDBJ whole genome shotgun (WGS) entry which is preliminary data.</text>
</comment>
<sequence length="81" mass="8983">MEVHGFFDFSRGSKPHPHSQTELLFASNLANRLAPLKYAWRKLSCQEATPEVVATWAIKQCGQDVVASILVAVSVRCIEVV</sequence>
<reference evidence="1" key="1">
    <citation type="submission" date="2018-11" db="EMBL/GenBank/DDBJ databases">
        <authorList>
            <consortium name="Pathogen Informatics"/>
        </authorList>
    </citation>
    <scope>NUCLEOTIDE SEQUENCE</scope>
</reference>
<keyword evidence="2" id="KW-1185">Reference proteome</keyword>
<gene>
    <name evidence="1" type="ORF">PXEA_LOCUS9965</name>
</gene>
<accession>A0A3S5FD43</accession>
<dbReference type="AlphaFoldDB" id="A0A3S5FD43"/>
<name>A0A3S5FD43_9PLAT</name>
<dbReference type="EMBL" id="CAAALY010028781">
    <property type="protein sequence ID" value="VEL16525.1"/>
    <property type="molecule type" value="Genomic_DNA"/>
</dbReference>
<evidence type="ECO:0000313" key="2">
    <source>
        <dbReference type="Proteomes" id="UP000784294"/>
    </source>
</evidence>
<evidence type="ECO:0000313" key="1">
    <source>
        <dbReference type="EMBL" id="VEL16525.1"/>
    </source>
</evidence>
<dbReference type="Proteomes" id="UP000784294">
    <property type="component" value="Unassembled WGS sequence"/>
</dbReference>
<organism evidence="1 2">
    <name type="scientific">Protopolystoma xenopodis</name>
    <dbReference type="NCBI Taxonomy" id="117903"/>
    <lineage>
        <taxon>Eukaryota</taxon>
        <taxon>Metazoa</taxon>
        <taxon>Spiralia</taxon>
        <taxon>Lophotrochozoa</taxon>
        <taxon>Platyhelminthes</taxon>
        <taxon>Monogenea</taxon>
        <taxon>Polyopisthocotylea</taxon>
        <taxon>Polystomatidea</taxon>
        <taxon>Polystomatidae</taxon>
        <taxon>Protopolystoma</taxon>
    </lineage>
</organism>
<proteinExistence type="predicted"/>
<protein>
    <submittedName>
        <fullName evidence="1">Uncharacterized protein</fullName>
    </submittedName>
</protein>